<accession>A0A6M3KT41</accession>
<reference evidence="1" key="1">
    <citation type="submission" date="2020-03" db="EMBL/GenBank/DDBJ databases">
        <title>The deep terrestrial virosphere.</title>
        <authorList>
            <person name="Holmfeldt K."/>
            <person name="Nilsson E."/>
            <person name="Simone D."/>
            <person name="Lopez-Fernandez M."/>
            <person name="Wu X."/>
            <person name="de Brujin I."/>
            <person name="Lundin D."/>
            <person name="Andersson A."/>
            <person name="Bertilsson S."/>
            <person name="Dopson M."/>
        </authorList>
    </citation>
    <scope>NUCLEOTIDE SEQUENCE</scope>
    <source>
        <strain evidence="1">MM415B02257</strain>
    </source>
</reference>
<evidence type="ECO:0000313" key="1">
    <source>
        <dbReference type="EMBL" id="QJA85199.1"/>
    </source>
</evidence>
<organism evidence="1">
    <name type="scientific">viral metagenome</name>
    <dbReference type="NCBI Taxonomy" id="1070528"/>
    <lineage>
        <taxon>unclassified sequences</taxon>
        <taxon>metagenomes</taxon>
        <taxon>organismal metagenomes</taxon>
    </lineage>
</organism>
<sequence length="89" mass="10544">MSTENIGDKIVDGLHKIRYEVQSTMRKQFKGVKPFRQDPVDMNEIMDIYERMSGHPESMMAAIQKYGEEAVEQRIYELEKYKNGRTNKR</sequence>
<dbReference type="EMBL" id="MT142560">
    <property type="protein sequence ID" value="QJA85199.1"/>
    <property type="molecule type" value="Genomic_DNA"/>
</dbReference>
<protein>
    <submittedName>
        <fullName evidence="1">Uncharacterized protein</fullName>
    </submittedName>
</protein>
<proteinExistence type="predicted"/>
<name>A0A6M3KT41_9ZZZZ</name>
<dbReference type="AlphaFoldDB" id="A0A6M3KT41"/>
<gene>
    <name evidence="1" type="ORF">MM415B02257_0010</name>
</gene>